<evidence type="ECO:0000313" key="3">
    <source>
        <dbReference type="EMBL" id="OAA50850.1"/>
    </source>
</evidence>
<keyword evidence="2" id="KW-1133">Transmembrane helix</keyword>
<dbReference type="Proteomes" id="UP000076863">
    <property type="component" value="Unassembled WGS sequence"/>
</dbReference>
<dbReference type="AlphaFoldDB" id="A0A162M507"/>
<evidence type="ECO:0000256" key="1">
    <source>
        <dbReference type="SAM" id="MobiDB-lite"/>
    </source>
</evidence>
<protein>
    <submittedName>
        <fullName evidence="3">Uncharacterized protein</fullName>
    </submittedName>
</protein>
<proteinExistence type="predicted"/>
<comment type="caution">
    <text evidence="3">The sequence shown here is derived from an EMBL/GenBank/DDBJ whole genome shotgun (WGS) entry which is preliminary data.</text>
</comment>
<feature type="transmembrane region" description="Helical" evidence="2">
    <location>
        <begin position="161"/>
        <end position="185"/>
    </location>
</feature>
<organism evidence="3 4">
    <name type="scientific">Beauveria brongniartii RCEF 3172</name>
    <dbReference type="NCBI Taxonomy" id="1081107"/>
    <lineage>
        <taxon>Eukaryota</taxon>
        <taxon>Fungi</taxon>
        <taxon>Dikarya</taxon>
        <taxon>Ascomycota</taxon>
        <taxon>Pezizomycotina</taxon>
        <taxon>Sordariomycetes</taxon>
        <taxon>Hypocreomycetidae</taxon>
        <taxon>Hypocreales</taxon>
        <taxon>Cordycipitaceae</taxon>
        <taxon>Beauveria</taxon>
        <taxon>Beauveria brongniartii</taxon>
    </lineage>
</organism>
<evidence type="ECO:0000313" key="4">
    <source>
        <dbReference type="Proteomes" id="UP000076863"/>
    </source>
</evidence>
<accession>A0A162M507</accession>
<feature type="compositionally biased region" description="Low complexity" evidence="1">
    <location>
        <begin position="104"/>
        <end position="142"/>
    </location>
</feature>
<keyword evidence="2" id="KW-0812">Transmembrane</keyword>
<dbReference type="EMBL" id="AZHA01000002">
    <property type="protein sequence ID" value="OAA50850.1"/>
    <property type="molecule type" value="Genomic_DNA"/>
</dbReference>
<dbReference type="OrthoDB" id="5421765at2759"/>
<dbReference type="PANTHER" id="PTHR16861:SF4">
    <property type="entry name" value="SH3 DOMAIN PROTEIN (AFU_ORTHOLOGUE AFUA_1G13610)"/>
    <property type="match status" value="1"/>
</dbReference>
<sequence length="500" mass="53184">MSAVYEISISTFFGTANALDPNLAYAVLKSGGTSVNWPGTLTSISIPGIGPVTSITTIEKDLYQTKTSPTVTGTGKFGLYQINGKSAPWPPNFTGPITIAPSTTATSISTPSSTQITPAPGTSVTSGKTTTTAANTETVTSKRPTSTSKASASSSGISAGAAAGIAIGCAFVGLAIGLFAAFCLFRRKRSRSKTLDNAAIHDELEVYPSEKGAPINDMQLSQFLLEPTPDRDIAQETQSIGALIDQHVESYYHHHPIAGDQRAPASALADLGFPFSSAASLDAQGATALCLDPRSRQVGLRHVIMRVLFSSIDVHSSEGPSMLPAPVASFLRAIPPHESDRLGDPQANVLALRKWRKLSAFLLHPARSQRTPLPTTGDATVEAQAQELAESLNTFLRFFVDKQHQQQQVDHLQAVIEECAKLGYMLFSHPCDWAFIFEPGPVRGGVVVVEAGLRKVVDPDMAPTSSLGAFPQLLVEPVMVATWCSCQVEHVYEYGHIAVI</sequence>
<gene>
    <name evidence="3" type="ORF">BBO_00797</name>
</gene>
<feature type="region of interest" description="Disordered" evidence="1">
    <location>
        <begin position="104"/>
        <end position="154"/>
    </location>
</feature>
<keyword evidence="2" id="KW-0472">Membrane</keyword>
<name>A0A162M507_9HYPO</name>
<evidence type="ECO:0000256" key="2">
    <source>
        <dbReference type="SAM" id="Phobius"/>
    </source>
</evidence>
<dbReference type="PANTHER" id="PTHR16861">
    <property type="entry name" value="GLYCOPROTEIN 38"/>
    <property type="match status" value="1"/>
</dbReference>
<reference evidence="3 4" key="1">
    <citation type="journal article" date="2016" name="Genome Biol. Evol.">
        <title>Divergent and convergent evolution of fungal pathogenicity.</title>
        <authorList>
            <person name="Shang Y."/>
            <person name="Xiao G."/>
            <person name="Zheng P."/>
            <person name="Cen K."/>
            <person name="Zhan S."/>
            <person name="Wang C."/>
        </authorList>
    </citation>
    <scope>NUCLEOTIDE SEQUENCE [LARGE SCALE GENOMIC DNA]</scope>
    <source>
        <strain evidence="3 4">RCEF 3172</strain>
    </source>
</reference>
<keyword evidence="4" id="KW-1185">Reference proteome</keyword>